<dbReference type="Proteomes" id="UP001501323">
    <property type="component" value="Unassembled WGS sequence"/>
</dbReference>
<feature type="chain" id="PRO_5045117541" evidence="1">
    <location>
        <begin position="16"/>
        <end position="165"/>
    </location>
</feature>
<organism evidence="2 3">
    <name type="scientific">Luteimonas vadosa</name>
    <dbReference type="NCBI Taxonomy" id="1165507"/>
    <lineage>
        <taxon>Bacteria</taxon>
        <taxon>Pseudomonadati</taxon>
        <taxon>Pseudomonadota</taxon>
        <taxon>Gammaproteobacteria</taxon>
        <taxon>Lysobacterales</taxon>
        <taxon>Lysobacteraceae</taxon>
        <taxon>Luteimonas</taxon>
    </lineage>
</organism>
<protein>
    <submittedName>
        <fullName evidence="2">Uncharacterized protein</fullName>
    </submittedName>
</protein>
<comment type="caution">
    <text evidence="2">The sequence shown here is derived from an EMBL/GenBank/DDBJ whole genome shotgun (WGS) entry which is preliminary data.</text>
</comment>
<gene>
    <name evidence="2" type="ORF">GCM10023332_06990</name>
</gene>
<evidence type="ECO:0000256" key="1">
    <source>
        <dbReference type="SAM" id="SignalP"/>
    </source>
</evidence>
<sequence length="165" mass="18040">MVSLVMLGMASAAMASFGTSQDARQILREQRQIQEQVEDPLGKYSRFSPEATARLNAVQARIFNLLGGASTVDHLDKNQKVALFNALQEVQAILADNEDDRLVCTRGHKLGSTIKETRCATVAQRRELRDGARLYMEKPGACQLGDGSDYCGGSVIEQPGGRWTP</sequence>
<feature type="signal peptide" evidence="1">
    <location>
        <begin position="1"/>
        <end position="15"/>
    </location>
</feature>
<accession>A0ABP9DRQ1</accession>
<evidence type="ECO:0000313" key="3">
    <source>
        <dbReference type="Proteomes" id="UP001501323"/>
    </source>
</evidence>
<keyword evidence="1" id="KW-0732">Signal</keyword>
<proteinExistence type="predicted"/>
<name>A0ABP9DRQ1_9GAMM</name>
<reference evidence="3" key="1">
    <citation type="journal article" date="2019" name="Int. J. Syst. Evol. Microbiol.">
        <title>The Global Catalogue of Microorganisms (GCM) 10K type strain sequencing project: providing services to taxonomists for standard genome sequencing and annotation.</title>
        <authorList>
            <consortium name="The Broad Institute Genomics Platform"/>
            <consortium name="The Broad Institute Genome Sequencing Center for Infectious Disease"/>
            <person name="Wu L."/>
            <person name="Ma J."/>
        </authorList>
    </citation>
    <scope>NUCLEOTIDE SEQUENCE [LARGE SCALE GENOMIC DNA]</scope>
    <source>
        <strain evidence="3">JCM 18392</strain>
    </source>
</reference>
<dbReference type="EMBL" id="BAABJY010000001">
    <property type="protein sequence ID" value="GAA4857812.1"/>
    <property type="molecule type" value="Genomic_DNA"/>
</dbReference>
<keyword evidence="3" id="KW-1185">Reference proteome</keyword>
<evidence type="ECO:0000313" key="2">
    <source>
        <dbReference type="EMBL" id="GAA4857812.1"/>
    </source>
</evidence>